<dbReference type="Proteomes" id="UP001209755">
    <property type="component" value="Unassembled WGS sequence"/>
</dbReference>
<dbReference type="Pfam" id="PF02698">
    <property type="entry name" value="DUF218"/>
    <property type="match status" value="1"/>
</dbReference>
<dbReference type="PANTHER" id="PTHR30336:SF4">
    <property type="entry name" value="ENVELOPE BIOGENESIS FACTOR ELYC"/>
    <property type="match status" value="1"/>
</dbReference>
<dbReference type="RefSeq" id="WP_264600891.1">
    <property type="nucleotide sequence ID" value="NZ_JAOQNS010000004.1"/>
</dbReference>
<evidence type="ECO:0000259" key="2">
    <source>
        <dbReference type="Pfam" id="PF02698"/>
    </source>
</evidence>
<keyword evidence="1" id="KW-0812">Transmembrane</keyword>
<protein>
    <submittedName>
        <fullName evidence="3">Uncharacterized SAM-binding protein YcdF (DUF218 family)</fullName>
    </submittedName>
</protein>
<feature type="domain" description="DUF218" evidence="2">
    <location>
        <begin position="81"/>
        <end position="245"/>
    </location>
</feature>
<dbReference type="EMBL" id="JAOQNS010000004">
    <property type="protein sequence ID" value="MCW2307230.1"/>
    <property type="molecule type" value="Genomic_DNA"/>
</dbReference>
<reference evidence="4" key="1">
    <citation type="submission" date="2023-07" db="EMBL/GenBank/DDBJ databases">
        <title>Genome sequencing of Purple Non-Sulfur Bacteria from various extreme environments.</title>
        <authorList>
            <person name="Mayer M."/>
        </authorList>
    </citation>
    <scope>NUCLEOTIDE SEQUENCE [LARGE SCALE GENOMIC DNA]</scope>
    <source>
        <strain evidence="4">DSM 17935</strain>
    </source>
</reference>
<dbReference type="InterPro" id="IPR014729">
    <property type="entry name" value="Rossmann-like_a/b/a_fold"/>
</dbReference>
<feature type="transmembrane region" description="Helical" evidence="1">
    <location>
        <begin position="12"/>
        <end position="32"/>
    </location>
</feature>
<proteinExistence type="predicted"/>
<keyword evidence="1" id="KW-0472">Membrane</keyword>
<dbReference type="CDD" id="cd06259">
    <property type="entry name" value="YdcF-like"/>
    <property type="match status" value="1"/>
</dbReference>
<keyword evidence="1" id="KW-1133">Transmembrane helix</keyword>
<dbReference type="PANTHER" id="PTHR30336">
    <property type="entry name" value="INNER MEMBRANE PROTEIN, PROBABLE PERMEASE"/>
    <property type="match status" value="1"/>
</dbReference>
<dbReference type="Gene3D" id="3.40.50.620">
    <property type="entry name" value="HUPs"/>
    <property type="match status" value="1"/>
</dbReference>
<evidence type="ECO:0000313" key="4">
    <source>
        <dbReference type="Proteomes" id="UP001209755"/>
    </source>
</evidence>
<keyword evidence="4" id="KW-1185">Reference proteome</keyword>
<dbReference type="InterPro" id="IPR051599">
    <property type="entry name" value="Cell_Envelope_Assoc"/>
</dbReference>
<accession>A0ABT3HA13</accession>
<gene>
    <name evidence="3" type="ORF">M2319_001561</name>
</gene>
<feature type="transmembrane region" description="Helical" evidence="1">
    <location>
        <begin position="39"/>
        <end position="65"/>
    </location>
</feature>
<name>A0ABT3HA13_9HYPH</name>
<organism evidence="3 4">
    <name type="scientific">Rhodobium gokarnense</name>
    <dbReference type="NCBI Taxonomy" id="364296"/>
    <lineage>
        <taxon>Bacteria</taxon>
        <taxon>Pseudomonadati</taxon>
        <taxon>Pseudomonadota</taxon>
        <taxon>Alphaproteobacteria</taxon>
        <taxon>Hyphomicrobiales</taxon>
        <taxon>Rhodobiaceae</taxon>
        <taxon>Rhodobium</taxon>
    </lineage>
</organism>
<comment type="caution">
    <text evidence="3">The sequence shown here is derived from an EMBL/GenBank/DDBJ whole genome shotgun (WGS) entry which is preliminary data.</text>
</comment>
<evidence type="ECO:0000256" key="1">
    <source>
        <dbReference type="SAM" id="Phobius"/>
    </source>
</evidence>
<evidence type="ECO:0000313" key="3">
    <source>
        <dbReference type="EMBL" id="MCW2307230.1"/>
    </source>
</evidence>
<dbReference type="InterPro" id="IPR003848">
    <property type="entry name" value="DUF218"/>
</dbReference>
<sequence length="267" mass="28904">MFLIVAKVAFFFLRPSNVILFLVLGGAVLLLFRWRRTGTTLVVVGALLMLACGLGPVGNMLFLALESRFPKVAEVVTPPTGIVVLGGAVDTIRTERHGQVALAESAERVTAAVALARRFPEARIILSGGQVAIFPGTVQEADAMVTLMASLGIHSRRPVLENRSQNTWQNAVYSLDLAKPQPGERWLLVTSAFHMPRAIGVFRKAGWTGIEAYPVDYRSTSDHLGFTSVSRGLRFTDIAVREWIGLAAYYLTGRTDSLLPGPDGAGK</sequence>